<dbReference type="PROSITE" id="PS00165">
    <property type="entry name" value="DEHYDRATASE_SER_THR"/>
    <property type="match status" value="1"/>
</dbReference>
<dbReference type="InterPro" id="IPR036052">
    <property type="entry name" value="TrpB-like_PALP_sf"/>
</dbReference>
<feature type="domain" description="Threonine synthase N-terminal" evidence="14">
    <location>
        <begin position="2"/>
        <end position="80"/>
    </location>
</feature>
<dbReference type="Proteomes" id="UP001150830">
    <property type="component" value="Unassembled WGS sequence"/>
</dbReference>
<protein>
    <recommendedName>
        <fullName evidence="5 11">Threonine synthase</fullName>
        <ecNumber evidence="4 11">4.2.3.1</ecNumber>
    </recommendedName>
</protein>
<evidence type="ECO:0000313" key="16">
    <source>
        <dbReference type="Proteomes" id="UP001150830"/>
    </source>
</evidence>
<evidence type="ECO:0000256" key="6">
    <source>
        <dbReference type="ARBA" id="ARBA00022605"/>
    </source>
</evidence>
<dbReference type="GO" id="GO:0030170">
    <property type="term" value="F:pyridoxal phosphate binding"/>
    <property type="evidence" value="ECO:0007669"/>
    <property type="project" value="InterPro"/>
</dbReference>
<dbReference type="Gene3D" id="3.40.50.1100">
    <property type="match status" value="2"/>
</dbReference>
<evidence type="ECO:0000256" key="2">
    <source>
        <dbReference type="ARBA" id="ARBA00004979"/>
    </source>
</evidence>
<evidence type="ECO:0000256" key="10">
    <source>
        <dbReference type="ARBA" id="ARBA00049144"/>
    </source>
</evidence>
<accession>A0A9X3EGM7</accession>
<dbReference type="InterPro" id="IPR000634">
    <property type="entry name" value="Ser/Thr_deHydtase_PyrdxlP-BS"/>
</dbReference>
<dbReference type="Pfam" id="PF14821">
    <property type="entry name" value="Thr_synth_N"/>
    <property type="match status" value="1"/>
</dbReference>
<dbReference type="NCBIfam" id="TIGR00260">
    <property type="entry name" value="thrC"/>
    <property type="match status" value="1"/>
</dbReference>
<sequence>MKYISTRGNAPELAFDDVLLTGLAADGGLYVPKEVPQYSLEEIESWRDLSYTELAHKVIYPFVEGCVDSDALKGMLEAVYNNDNFGHKAIAPVQQIDHNEYVLELFHGPTLAFKDFALQLLGRLLDYVLEKRQEKVVIMGATSGDTGSAAIEGTKACKNVDIFILHPNGKVSEVQRRQMTTVTGDNIFNIAIEGNFDQAQDMVKASFGDQSFLRGERKLVAVNSINWARIMAQIVYYFYSSLNLGGPLRPMAYSVPTGNFGDIFAGYMAKKMGLPIEQLIIATNENDVLHRLMANNLYKVESLKHTITPSMDIAVSSNFERLLFDLYDRDGLALADLMNKMADRSQPVELSEENLGKARDLFDSYAVDQDTTVATMKEVFAETGYLLDPHTAIGVKAARVCRRNPRIPMITLGTAHPVKFEDAVNRGGFDMPKLPHHLADLMEREERLAILPADLKTVQDFIAKNTFKD</sequence>
<dbReference type="InterPro" id="IPR029144">
    <property type="entry name" value="Thr_synth_N"/>
</dbReference>
<dbReference type="Pfam" id="PF24857">
    <property type="entry name" value="THR4_C"/>
    <property type="match status" value="1"/>
</dbReference>
<dbReference type="Gene3D" id="3.90.1380.10">
    <property type="entry name" value="Threonine synthase, N-terminal domain"/>
    <property type="match status" value="1"/>
</dbReference>
<keyword evidence="6" id="KW-0028">Amino-acid biosynthesis</keyword>
<comment type="catalytic activity">
    <reaction evidence="10">
        <text>O-phospho-L-homoserine + H2O = L-threonine + phosphate</text>
        <dbReference type="Rhea" id="RHEA:10840"/>
        <dbReference type="ChEBI" id="CHEBI:15377"/>
        <dbReference type="ChEBI" id="CHEBI:43474"/>
        <dbReference type="ChEBI" id="CHEBI:57590"/>
        <dbReference type="ChEBI" id="CHEBI:57926"/>
        <dbReference type="EC" id="4.2.3.1"/>
    </reaction>
</comment>
<evidence type="ECO:0000256" key="1">
    <source>
        <dbReference type="ARBA" id="ARBA00001933"/>
    </source>
</evidence>
<dbReference type="AlphaFoldDB" id="A0A9X3EGM7"/>
<evidence type="ECO:0000256" key="11">
    <source>
        <dbReference type="NCBIfam" id="TIGR00260"/>
    </source>
</evidence>
<evidence type="ECO:0000256" key="5">
    <source>
        <dbReference type="ARBA" id="ARBA00018679"/>
    </source>
</evidence>
<dbReference type="InterPro" id="IPR004450">
    <property type="entry name" value="Thr_synthase-like"/>
</dbReference>
<evidence type="ECO:0000256" key="4">
    <source>
        <dbReference type="ARBA" id="ARBA00013028"/>
    </source>
</evidence>
<keyword evidence="7" id="KW-0791">Threonine biosynthesis</keyword>
<keyword evidence="8 12" id="KW-0663">Pyridoxal phosphate</keyword>
<evidence type="ECO:0000256" key="9">
    <source>
        <dbReference type="ARBA" id="ARBA00023239"/>
    </source>
</evidence>
<dbReference type="EC" id="4.2.3.1" evidence="4 11"/>
<dbReference type="CDD" id="cd01560">
    <property type="entry name" value="Thr-synth_2"/>
    <property type="match status" value="1"/>
</dbReference>
<dbReference type="InterPro" id="IPR037158">
    <property type="entry name" value="Thr_synth_N_sf"/>
</dbReference>
<dbReference type="Pfam" id="PF00291">
    <property type="entry name" value="PALP"/>
    <property type="match status" value="1"/>
</dbReference>
<dbReference type="EMBL" id="JAPNOA010000059">
    <property type="protein sequence ID" value="MCY0967197.1"/>
    <property type="molecule type" value="Genomic_DNA"/>
</dbReference>
<reference evidence="15" key="1">
    <citation type="submission" date="2022-11" db="EMBL/GenBank/DDBJ databases">
        <title>Parathalassolutuus dongxingensis gen. nov., sp. nov., a novel member of family Oceanospirillaceae isolated from a coastal shrimp pond in Guangxi, China.</title>
        <authorList>
            <person name="Chen H."/>
        </authorList>
    </citation>
    <scope>NUCLEOTIDE SEQUENCE</scope>
    <source>
        <strain evidence="15">G-43</strain>
    </source>
</reference>
<feature type="modified residue" description="N6-(pyridoxal phosphate)lysine" evidence="12">
    <location>
        <position position="114"/>
    </location>
</feature>
<organism evidence="15 16">
    <name type="scientific">Parathalassolituus penaei</name>
    <dbReference type="NCBI Taxonomy" id="2997323"/>
    <lineage>
        <taxon>Bacteria</taxon>
        <taxon>Pseudomonadati</taxon>
        <taxon>Pseudomonadota</taxon>
        <taxon>Gammaproteobacteria</taxon>
        <taxon>Oceanospirillales</taxon>
        <taxon>Oceanospirillaceae</taxon>
        <taxon>Parathalassolituus</taxon>
    </lineage>
</organism>
<evidence type="ECO:0000256" key="7">
    <source>
        <dbReference type="ARBA" id="ARBA00022697"/>
    </source>
</evidence>
<dbReference type="RefSeq" id="WP_283175677.1">
    <property type="nucleotide sequence ID" value="NZ_JAPNOA010000059.1"/>
</dbReference>
<dbReference type="PANTHER" id="PTHR42690:SF1">
    <property type="entry name" value="THREONINE SYNTHASE-LIKE 2"/>
    <property type="match status" value="1"/>
</dbReference>
<dbReference type="SUPFAM" id="SSF53686">
    <property type="entry name" value="Tryptophan synthase beta subunit-like PLP-dependent enzymes"/>
    <property type="match status" value="1"/>
</dbReference>
<evidence type="ECO:0000256" key="12">
    <source>
        <dbReference type="PIRSR" id="PIRSR604450-51"/>
    </source>
</evidence>
<evidence type="ECO:0000256" key="8">
    <source>
        <dbReference type="ARBA" id="ARBA00022898"/>
    </source>
</evidence>
<evidence type="ECO:0000259" key="14">
    <source>
        <dbReference type="Pfam" id="PF14821"/>
    </source>
</evidence>
<comment type="caution">
    <text evidence="15">The sequence shown here is derived from an EMBL/GenBank/DDBJ whole genome shotgun (WGS) entry which is preliminary data.</text>
</comment>
<comment type="similarity">
    <text evidence="3">Belongs to the threonine synthase family.</text>
</comment>
<gene>
    <name evidence="15" type="primary">thrC</name>
    <name evidence="15" type="ORF">OUO13_18625</name>
</gene>
<feature type="domain" description="Tryptophan synthase beta chain-like PALP" evidence="13">
    <location>
        <begin position="100"/>
        <end position="330"/>
    </location>
</feature>
<comment type="cofactor">
    <cofactor evidence="1 12">
        <name>pyridoxal 5'-phosphate</name>
        <dbReference type="ChEBI" id="CHEBI:597326"/>
    </cofactor>
</comment>
<dbReference type="InterPro" id="IPR001926">
    <property type="entry name" value="TrpB-like_PALP"/>
</dbReference>
<dbReference type="InterPro" id="IPR051166">
    <property type="entry name" value="Threonine_Synthase"/>
</dbReference>
<dbReference type="PANTHER" id="PTHR42690">
    <property type="entry name" value="THREONINE SYNTHASE FAMILY MEMBER"/>
    <property type="match status" value="1"/>
</dbReference>
<dbReference type="GO" id="GO:0009088">
    <property type="term" value="P:threonine biosynthetic process"/>
    <property type="evidence" value="ECO:0007669"/>
    <property type="project" value="UniProtKB-UniRule"/>
</dbReference>
<evidence type="ECO:0000259" key="13">
    <source>
        <dbReference type="Pfam" id="PF00291"/>
    </source>
</evidence>
<keyword evidence="16" id="KW-1185">Reference proteome</keyword>
<dbReference type="GO" id="GO:0004795">
    <property type="term" value="F:threonine synthase activity"/>
    <property type="evidence" value="ECO:0007669"/>
    <property type="project" value="UniProtKB-UniRule"/>
</dbReference>
<proteinExistence type="inferred from homology"/>
<name>A0A9X3EGM7_9GAMM</name>
<evidence type="ECO:0000313" key="15">
    <source>
        <dbReference type="EMBL" id="MCY0967197.1"/>
    </source>
</evidence>
<evidence type="ECO:0000256" key="3">
    <source>
        <dbReference type="ARBA" id="ARBA00005517"/>
    </source>
</evidence>
<comment type="pathway">
    <text evidence="2">Amino-acid biosynthesis; L-threonine biosynthesis; L-threonine from L-aspartate: step 5/5.</text>
</comment>
<keyword evidence="9 15" id="KW-0456">Lyase</keyword>